<gene>
    <name evidence="2" type="ORF">BSTOLATCC_MIC2649</name>
</gene>
<name>A0AAU9IAK0_9CILI</name>
<proteinExistence type="predicted"/>
<feature type="compositionally biased region" description="Low complexity" evidence="1">
    <location>
        <begin position="8"/>
        <end position="19"/>
    </location>
</feature>
<feature type="compositionally biased region" description="Polar residues" evidence="1">
    <location>
        <begin position="71"/>
        <end position="87"/>
    </location>
</feature>
<feature type="compositionally biased region" description="Low complexity" evidence="1">
    <location>
        <begin position="60"/>
        <end position="70"/>
    </location>
</feature>
<dbReference type="Proteomes" id="UP001162131">
    <property type="component" value="Unassembled WGS sequence"/>
</dbReference>
<feature type="region of interest" description="Disordered" evidence="1">
    <location>
        <begin position="149"/>
        <end position="186"/>
    </location>
</feature>
<evidence type="ECO:0000256" key="1">
    <source>
        <dbReference type="SAM" id="MobiDB-lite"/>
    </source>
</evidence>
<protein>
    <submittedName>
        <fullName evidence="2">Uncharacterized protein</fullName>
    </submittedName>
</protein>
<dbReference type="EMBL" id="CAJZBQ010000003">
    <property type="protein sequence ID" value="CAG9310935.1"/>
    <property type="molecule type" value="Genomic_DNA"/>
</dbReference>
<feature type="region of interest" description="Disordered" evidence="1">
    <location>
        <begin position="218"/>
        <end position="253"/>
    </location>
</feature>
<feature type="compositionally biased region" description="Basic and acidic residues" evidence="1">
    <location>
        <begin position="218"/>
        <end position="238"/>
    </location>
</feature>
<dbReference type="AlphaFoldDB" id="A0AAU9IAK0"/>
<comment type="caution">
    <text evidence="2">The sequence shown here is derived from an EMBL/GenBank/DDBJ whole genome shotgun (WGS) entry which is preliminary data.</text>
</comment>
<evidence type="ECO:0000313" key="2">
    <source>
        <dbReference type="EMBL" id="CAG9310935.1"/>
    </source>
</evidence>
<reference evidence="2" key="1">
    <citation type="submission" date="2021-09" db="EMBL/GenBank/DDBJ databases">
        <authorList>
            <consortium name="AG Swart"/>
            <person name="Singh M."/>
            <person name="Singh A."/>
            <person name="Seah K."/>
            <person name="Emmerich C."/>
        </authorList>
    </citation>
    <scope>NUCLEOTIDE SEQUENCE</scope>
    <source>
        <strain evidence="2">ATCC30299</strain>
    </source>
</reference>
<evidence type="ECO:0000313" key="3">
    <source>
        <dbReference type="Proteomes" id="UP001162131"/>
    </source>
</evidence>
<organism evidence="2 3">
    <name type="scientific">Blepharisma stoltei</name>
    <dbReference type="NCBI Taxonomy" id="1481888"/>
    <lineage>
        <taxon>Eukaryota</taxon>
        <taxon>Sar</taxon>
        <taxon>Alveolata</taxon>
        <taxon>Ciliophora</taxon>
        <taxon>Postciliodesmatophora</taxon>
        <taxon>Heterotrichea</taxon>
        <taxon>Heterotrichida</taxon>
        <taxon>Blepharismidae</taxon>
        <taxon>Blepharisma</taxon>
    </lineage>
</organism>
<sequence length="297" mass="35200">MSFKAVKSSSKSIFESPSSRLTTTVPSPQKESFFNSTMSSKELLKNLYNTRSNQRRRSSASRQSGSFDQSMEFNMTSGPTFSSTQSYPHRFAADSIPQGNFDERECLNSTEKLDKQAKFCESLEAKLLKEDFFKAKVTYKEQKHREFKDNLEHNKRIDKEFKEKETKRAQSQRAEERKNKKKETIEHKIVMQKIKDDEISQYKDGLDRENKKHALVDQIKNERKEREKTEQQEERESYLDFIQSQQTRSNEEALRERKELAYDRSARLVGNWMKARRRSQEATERLDLTLKLINRYN</sequence>
<accession>A0AAU9IAK0</accession>
<feature type="compositionally biased region" description="Polar residues" evidence="1">
    <location>
        <begin position="20"/>
        <end position="40"/>
    </location>
</feature>
<feature type="region of interest" description="Disordered" evidence="1">
    <location>
        <begin position="1"/>
        <end position="87"/>
    </location>
</feature>
<keyword evidence="3" id="KW-1185">Reference proteome</keyword>